<organism evidence="1 2">
    <name type="scientific">Ignelater luminosus</name>
    <name type="common">Cucubano</name>
    <name type="synonym">Pyrophorus luminosus</name>
    <dbReference type="NCBI Taxonomy" id="2038154"/>
    <lineage>
        <taxon>Eukaryota</taxon>
        <taxon>Metazoa</taxon>
        <taxon>Ecdysozoa</taxon>
        <taxon>Arthropoda</taxon>
        <taxon>Hexapoda</taxon>
        <taxon>Insecta</taxon>
        <taxon>Pterygota</taxon>
        <taxon>Neoptera</taxon>
        <taxon>Endopterygota</taxon>
        <taxon>Coleoptera</taxon>
        <taxon>Polyphaga</taxon>
        <taxon>Elateriformia</taxon>
        <taxon>Elateroidea</taxon>
        <taxon>Elateridae</taxon>
        <taxon>Agrypninae</taxon>
        <taxon>Pyrophorini</taxon>
        <taxon>Ignelater</taxon>
    </lineage>
</organism>
<comment type="caution">
    <text evidence="1">The sequence shown here is derived from an EMBL/GenBank/DDBJ whole genome shotgun (WGS) entry which is preliminary data.</text>
</comment>
<protein>
    <submittedName>
        <fullName evidence="1">Uncharacterized protein</fullName>
    </submittedName>
</protein>
<proteinExistence type="predicted"/>
<dbReference type="AlphaFoldDB" id="A0A8K0C605"/>
<accession>A0A8K0C605</accession>
<name>A0A8K0C605_IGNLU</name>
<reference evidence="1" key="1">
    <citation type="submission" date="2019-08" db="EMBL/GenBank/DDBJ databases">
        <title>The genome of the North American firefly Photinus pyralis.</title>
        <authorList>
            <consortium name="Photinus pyralis genome working group"/>
            <person name="Fallon T.R."/>
            <person name="Sander Lower S.E."/>
            <person name="Weng J.-K."/>
        </authorList>
    </citation>
    <scope>NUCLEOTIDE SEQUENCE</scope>
    <source>
        <strain evidence="1">TRF0915ILg1</strain>
        <tissue evidence="1">Whole body</tissue>
    </source>
</reference>
<keyword evidence="2" id="KW-1185">Reference proteome</keyword>
<evidence type="ECO:0000313" key="1">
    <source>
        <dbReference type="EMBL" id="KAF2879341.1"/>
    </source>
</evidence>
<gene>
    <name evidence="1" type="ORF">ILUMI_26852</name>
</gene>
<evidence type="ECO:0000313" key="2">
    <source>
        <dbReference type="Proteomes" id="UP000801492"/>
    </source>
</evidence>
<dbReference type="Proteomes" id="UP000801492">
    <property type="component" value="Unassembled WGS sequence"/>
</dbReference>
<sequence>MSQDAAEAVLEGHEELSRNVRNNERVFSSTCIKRTIRKSQIFNADKKGVSIIQRPGKIIAEKGLKQVGFATNSERKKNVHLCPKQLEFSTPKKRFIEASFCGSDKDWIAEK</sequence>
<dbReference type="EMBL" id="VTPC01091188">
    <property type="protein sequence ID" value="KAF2879341.1"/>
    <property type="molecule type" value="Genomic_DNA"/>
</dbReference>